<keyword evidence="3" id="KW-0813">Transport</keyword>
<feature type="region of interest" description="Disordered" evidence="6">
    <location>
        <begin position="53"/>
        <end position="73"/>
    </location>
</feature>
<dbReference type="PANTHER" id="PTHR30368:SF2">
    <property type="entry name" value="SULFATE-BINDING PROTEIN"/>
    <property type="match status" value="1"/>
</dbReference>
<comment type="caution">
    <text evidence="8">The sequence shown here is derived from an EMBL/GenBank/DDBJ whole genome shotgun (WGS) entry which is preliminary data.</text>
</comment>
<protein>
    <submittedName>
        <fullName evidence="8">Sulfate transport system substrate-binding protein</fullName>
    </submittedName>
</protein>
<dbReference type="GO" id="GO:0140104">
    <property type="term" value="F:molecular carrier activity"/>
    <property type="evidence" value="ECO:0007669"/>
    <property type="project" value="InterPro"/>
</dbReference>
<dbReference type="GO" id="GO:1902358">
    <property type="term" value="P:sulfate transmembrane transport"/>
    <property type="evidence" value="ECO:0007669"/>
    <property type="project" value="InterPro"/>
</dbReference>
<feature type="signal peptide" evidence="7">
    <location>
        <begin position="1"/>
        <end position="26"/>
    </location>
</feature>
<dbReference type="InterPro" id="IPR005669">
    <property type="entry name" value="Thiosulph/SO4-bd"/>
</dbReference>
<dbReference type="Proteomes" id="UP000238217">
    <property type="component" value="Unassembled WGS sequence"/>
</dbReference>
<dbReference type="RefSeq" id="WP_106124011.1">
    <property type="nucleotide sequence ID" value="NZ_PVTY01000024.1"/>
</dbReference>
<evidence type="ECO:0000256" key="3">
    <source>
        <dbReference type="ARBA" id="ARBA00022448"/>
    </source>
</evidence>
<feature type="chain" id="PRO_5038858857" evidence="7">
    <location>
        <begin position="27"/>
        <end position="339"/>
    </location>
</feature>
<comment type="similarity">
    <text evidence="2">Belongs to the prokaryotic sulfate-binding protein family.</text>
</comment>
<evidence type="ECO:0000256" key="6">
    <source>
        <dbReference type="SAM" id="MobiDB-lite"/>
    </source>
</evidence>
<dbReference type="GO" id="GO:0042597">
    <property type="term" value="C:periplasmic space"/>
    <property type="evidence" value="ECO:0007669"/>
    <property type="project" value="UniProtKB-SubCell"/>
</dbReference>
<evidence type="ECO:0000313" key="8">
    <source>
        <dbReference type="EMBL" id="PRZ12115.1"/>
    </source>
</evidence>
<keyword evidence="5" id="KW-0574">Periplasm</keyword>
<dbReference type="PROSITE" id="PS51257">
    <property type="entry name" value="PROKAR_LIPOPROTEIN"/>
    <property type="match status" value="1"/>
</dbReference>
<evidence type="ECO:0000256" key="5">
    <source>
        <dbReference type="ARBA" id="ARBA00022764"/>
    </source>
</evidence>
<gene>
    <name evidence="8" type="ORF">BCL67_12414</name>
</gene>
<evidence type="ECO:0000256" key="2">
    <source>
        <dbReference type="ARBA" id="ARBA00006099"/>
    </source>
</evidence>
<dbReference type="Gene3D" id="3.40.190.10">
    <property type="entry name" value="Periplasmic binding protein-like II"/>
    <property type="match status" value="2"/>
</dbReference>
<dbReference type="PANTHER" id="PTHR30368">
    <property type="entry name" value="SULFATE-BINDING PROTEIN"/>
    <property type="match status" value="1"/>
</dbReference>
<dbReference type="EMBL" id="PVTY01000024">
    <property type="protein sequence ID" value="PRZ12115.1"/>
    <property type="molecule type" value="Genomic_DNA"/>
</dbReference>
<evidence type="ECO:0000256" key="4">
    <source>
        <dbReference type="ARBA" id="ARBA00022729"/>
    </source>
</evidence>
<sequence length="339" mass="35635">MRTPATRPTILAVSAVLGAALISGCAGEPDGQITLVGFAAPAEANNEVFNSFTETPAGQGAQKAESYGASGDQSRSVANGLPADLVHLSISPDLERLVDAGRVAEDWDDNAWGGQLTSSVVVLVVREGNPLGITGWEDLIREDVSIVTPNPGSSGAARWNILGALASQLQDGGTPVQAQAYMEQFIDNVAVFPGSGRDATMAFLDGTGDVLVSYENEAILGVQQGEALDYIVPQTSVLIENVAAVTEDAPAQARQFHDFALSPAGQAIYASFGFRPVEQDGAPIEIEAVRGANDPAEPFPEVQQLATVDEDFGGWDQVKDDYFDEDGLITRLIEDSGRS</sequence>
<keyword evidence="4 7" id="KW-0732">Signal</keyword>
<name>A0A2T0YBL0_9MICC</name>
<dbReference type="Pfam" id="PF13531">
    <property type="entry name" value="SBP_bac_11"/>
    <property type="match status" value="1"/>
</dbReference>
<evidence type="ECO:0000313" key="9">
    <source>
        <dbReference type="Proteomes" id="UP000238217"/>
    </source>
</evidence>
<organism evidence="8 9">
    <name type="scientific">Nesterenkonia sandarakina</name>
    <dbReference type="NCBI Taxonomy" id="272918"/>
    <lineage>
        <taxon>Bacteria</taxon>
        <taxon>Bacillati</taxon>
        <taxon>Actinomycetota</taxon>
        <taxon>Actinomycetes</taxon>
        <taxon>Micrococcales</taxon>
        <taxon>Micrococcaceae</taxon>
        <taxon>Nesterenkonia</taxon>
    </lineage>
</organism>
<dbReference type="NCBIfam" id="TIGR00971">
    <property type="entry name" value="3a0106s03"/>
    <property type="match status" value="1"/>
</dbReference>
<dbReference type="SUPFAM" id="SSF53850">
    <property type="entry name" value="Periplasmic binding protein-like II"/>
    <property type="match status" value="1"/>
</dbReference>
<keyword evidence="9" id="KW-1185">Reference proteome</keyword>
<evidence type="ECO:0000256" key="7">
    <source>
        <dbReference type="SAM" id="SignalP"/>
    </source>
</evidence>
<proteinExistence type="inferred from homology"/>
<evidence type="ECO:0000256" key="1">
    <source>
        <dbReference type="ARBA" id="ARBA00004418"/>
    </source>
</evidence>
<dbReference type="OrthoDB" id="9802127at2"/>
<accession>A0A2T0YBL0</accession>
<comment type="subcellular location">
    <subcellularLocation>
        <location evidence="1">Periplasm</location>
    </subcellularLocation>
</comment>
<reference evidence="8 9" key="1">
    <citation type="submission" date="2018-03" db="EMBL/GenBank/DDBJ databases">
        <title>Comparative analysis of microorganisms from saline springs in Andes Mountain Range, Colombia.</title>
        <authorList>
            <person name="Rubin E."/>
        </authorList>
    </citation>
    <scope>NUCLEOTIDE SEQUENCE [LARGE SCALE GENOMIC DNA]</scope>
    <source>
        <strain evidence="8 9">CG 35</strain>
    </source>
</reference>
<dbReference type="AlphaFoldDB" id="A0A2T0YBL0"/>